<protein>
    <submittedName>
        <fullName evidence="6">Helix-turn-helix domain-containing protein</fullName>
    </submittedName>
</protein>
<evidence type="ECO:0000256" key="3">
    <source>
        <dbReference type="ARBA" id="ARBA00023159"/>
    </source>
</evidence>
<dbReference type="RefSeq" id="WP_140587635.1">
    <property type="nucleotide sequence ID" value="NZ_VFRR01000006.1"/>
</dbReference>
<reference evidence="6 7" key="1">
    <citation type="submission" date="2019-06" db="EMBL/GenBank/DDBJ databases">
        <title>A novel bacterium of genus Marinomonas, isolated from coastal sand.</title>
        <authorList>
            <person name="Huang H."/>
            <person name="Mo K."/>
            <person name="Hu Y."/>
        </authorList>
    </citation>
    <scope>NUCLEOTIDE SEQUENCE [LARGE SCALE GENOMIC DNA]</scope>
    <source>
        <strain evidence="6 7">HB171799</strain>
    </source>
</reference>
<dbReference type="PANTHER" id="PTHR43280:SF32">
    <property type="entry name" value="TRANSCRIPTIONAL REGULATORY PROTEIN"/>
    <property type="match status" value="1"/>
</dbReference>
<dbReference type="InterPro" id="IPR014710">
    <property type="entry name" value="RmlC-like_jellyroll"/>
</dbReference>
<evidence type="ECO:0000259" key="5">
    <source>
        <dbReference type="PROSITE" id="PS01124"/>
    </source>
</evidence>
<accession>A0A501X1L6</accession>
<evidence type="ECO:0000256" key="1">
    <source>
        <dbReference type="ARBA" id="ARBA00023015"/>
    </source>
</evidence>
<evidence type="ECO:0000256" key="4">
    <source>
        <dbReference type="ARBA" id="ARBA00023163"/>
    </source>
</evidence>
<dbReference type="Gene3D" id="1.10.10.60">
    <property type="entry name" value="Homeodomain-like"/>
    <property type="match status" value="1"/>
</dbReference>
<dbReference type="PRINTS" id="PR00032">
    <property type="entry name" value="HTHARAC"/>
</dbReference>
<dbReference type="PROSITE" id="PS01124">
    <property type="entry name" value="HTH_ARAC_FAMILY_2"/>
    <property type="match status" value="1"/>
</dbReference>
<keyword evidence="4" id="KW-0804">Transcription</keyword>
<evidence type="ECO:0000313" key="7">
    <source>
        <dbReference type="Proteomes" id="UP000315901"/>
    </source>
</evidence>
<organism evidence="6 7">
    <name type="scientific">Maribrevibacterium harenarium</name>
    <dbReference type="NCBI Taxonomy" id="2589817"/>
    <lineage>
        <taxon>Bacteria</taxon>
        <taxon>Pseudomonadati</taxon>
        <taxon>Pseudomonadota</taxon>
        <taxon>Gammaproteobacteria</taxon>
        <taxon>Oceanospirillales</taxon>
        <taxon>Oceanospirillaceae</taxon>
        <taxon>Maribrevibacterium</taxon>
    </lineage>
</organism>
<dbReference type="EMBL" id="VFRR01000006">
    <property type="protein sequence ID" value="TPE54364.1"/>
    <property type="molecule type" value="Genomic_DNA"/>
</dbReference>
<dbReference type="InterPro" id="IPR003313">
    <property type="entry name" value="AraC-bd"/>
</dbReference>
<feature type="domain" description="HTH araC/xylS-type" evidence="5">
    <location>
        <begin position="191"/>
        <end position="289"/>
    </location>
</feature>
<sequence length="293" mass="33522">MTASRKQIPQFSLEGEQNWFDDPQFVHLEDIASRSREREWVINPHRHTRLYQILLLEHGEASVTLDTEQFNLAGHWAILIPAGIVHSFRFAPNTVGKVLSIAETLIINNHAAMPAALHTTLLSTPTCLSFTHQEDCFSSCQTLVNLLQTEFNYPQVGRTTMIENLLGSLLIQLQRLQNSLPSHNSDDSLALRIKQLIHTHFREHWSVQDYASALNVGEKKLTRATQKAFGRTVKELSLERLHLEAKRQLVYTQKSIEEISHDLGYADFGYFCRSFKRLEGKTPAQYRQAAFTL</sequence>
<evidence type="ECO:0000256" key="2">
    <source>
        <dbReference type="ARBA" id="ARBA00023125"/>
    </source>
</evidence>
<dbReference type="AlphaFoldDB" id="A0A501X1L6"/>
<comment type="caution">
    <text evidence="6">The sequence shown here is derived from an EMBL/GenBank/DDBJ whole genome shotgun (WGS) entry which is preliminary data.</text>
</comment>
<dbReference type="InterPro" id="IPR020449">
    <property type="entry name" value="Tscrpt_reg_AraC-type_HTH"/>
</dbReference>
<dbReference type="SMART" id="SM00342">
    <property type="entry name" value="HTH_ARAC"/>
    <property type="match status" value="1"/>
</dbReference>
<dbReference type="Proteomes" id="UP000315901">
    <property type="component" value="Unassembled WGS sequence"/>
</dbReference>
<dbReference type="InterPro" id="IPR009057">
    <property type="entry name" value="Homeodomain-like_sf"/>
</dbReference>
<dbReference type="Pfam" id="PF12833">
    <property type="entry name" value="HTH_18"/>
    <property type="match status" value="1"/>
</dbReference>
<keyword evidence="7" id="KW-1185">Reference proteome</keyword>
<dbReference type="GO" id="GO:0043565">
    <property type="term" value="F:sequence-specific DNA binding"/>
    <property type="evidence" value="ECO:0007669"/>
    <property type="project" value="InterPro"/>
</dbReference>
<dbReference type="SUPFAM" id="SSF51215">
    <property type="entry name" value="Regulatory protein AraC"/>
    <property type="match status" value="1"/>
</dbReference>
<dbReference type="Gene3D" id="2.60.120.10">
    <property type="entry name" value="Jelly Rolls"/>
    <property type="match status" value="1"/>
</dbReference>
<dbReference type="PANTHER" id="PTHR43280">
    <property type="entry name" value="ARAC-FAMILY TRANSCRIPTIONAL REGULATOR"/>
    <property type="match status" value="1"/>
</dbReference>
<dbReference type="Pfam" id="PF02311">
    <property type="entry name" value="AraC_binding"/>
    <property type="match status" value="1"/>
</dbReference>
<keyword evidence="1" id="KW-0805">Transcription regulation</keyword>
<keyword evidence="2" id="KW-0238">DNA-binding</keyword>
<dbReference type="SUPFAM" id="SSF46689">
    <property type="entry name" value="Homeodomain-like"/>
    <property type="match status" value="1"/>
</dbReference>
<proteinExistence type="predicted"/>
<dbReference type="GO" id="GO:0003700">
    <property type="term" value="F:DNA-binding transcription factor activity"/>
    <property type="evidence" value="ECO:0007669"/>
    <property type="project" value="InterPro"/>
</dbReference>
<dbReference type="CDD" id="cd06999">
    <property type="entry name" value="cupin_HpaA-like_N"/>
    <property type="match status" value="1"/>
</dbReference>
<evidence type="ECO:0000313" key="6">
    <source>
        <dbReference type="EMBL" id="TPE54364.1"/>
    </source>
</evidence>
<keyword evidence="3" id="KW-0010">Activator</keyword>
<dbReference type="OrthoDB" id="9814125at2"/>
<dbReference type="InterPro" id="IPR047264">
    <property type="entry name" value="Cupin_HpaA-like_N"/>
</dbReference>
<dbReference type="InterPro" id="IPR018060">
    <property type="entry name" value="HTH_AraC"/>
</dbReference>
<name>A0A501X1L6_9GAMM</name>
<gene>
    <name evidence="6" type="ORF">FJM67_05315</name>
</gene>
<dbReference type="InterPro" id="IPR037923">
    <property type="entry name" value="HTH-like"/>
</dbReference>